<dbReference type="GO" id="GO:0046872">
    <property type="term" value="F:metal ion binding"/>
    <property type="evidence" value="ECO:0007669"/>
    <property type="project" value="UniProtKB-KW"/>
</dbReference>
<keyword evidence="3" id="KW-0560">Oxidoreductase</keyword>
<dbReference type="Gene3D" id="3.40.50.720">
    <property type="entry name" value="NAD(P)-binding Rossmann-like Domain"/>
    <property type="match status" value="1"/>
</dbReference>
<evidence type="ECO:0000313" key="5">
    <source>
        <dbReference type="EMBL" id="RJE89275.1"/>
    </source>
</evidence>
<name>A0A418T7T3_9RHOB</name>
<dbReference type="Gene3D" id="3.90.180.10">
    <property type="entry name" value="Medium-chain alcohol dehydrogenases, catalytic domain"/>
    <property type="match status" value="1"/>
</dbReference>
<keyword evidence="1" id="KW-0479">Metal-binding</keyword>
<dbReference type="SUPFAM" id="SSF50129">
    <property type="entry name" value="GroES-like"/>
    <property type="match status" value="1"/>
</dbReference>
<dbReference type="InterPro" id="IPR013154">
    <property type="entry name" value="ADH-like_N"/>
</dbReference>
<dbReference type="SMART" id="SM00829">
    <property type="entry name" value="PKS_ER"/>
    <property type="match status" value="1"/>
</dbReference>
<evidence type="ECO:0000256" key="3">
    <source>
        <dbReference type="ARBA" id="ARBA00023002"/>
    </source>
</evidence>
<protein>
    <submittedName>
        <fullName evidence="5">Threonine dehydrogenase</fullName>
    </submittedName>
</protein>
<gene>
    <name evidence="5" type="ORF">D3P04_01120</name>
</gene>
<dbReference type="GO" id="GO:0016491">
    <property type="term" value="F:oxidoreductase activity"/>
    <property type="evidence" value="ECO:0007669"/>
    <property type="project" value="UniProtKB-KW"/>
</dbReference>
<dbReference type="Proteomes" id="UP000284202">
    <property type="component" value="Unassembled WGS sequence"/>
</dbReference>
<comment type="caution">
    <text evidence="5">The sequence shown here is derived from an EMBL/GenBank/DDBJ whole genome shotgun (WGS) entry which is preliminary data.</text>
</comment>
<organism evidence="5 6">
    <name type="scientific">Paracoccus onubensis</name>
    <dbReference type="NCBI Taxonomy" id="1675788"/>
    <lineage>
        <taxon>Bacteria</taxon>
        <taxon>Pseudomonadati</taxon>
        <taxon>Pseudomonadota</taxon>
        <taxon>Alphaproteobacteria</taxon>
        <taxon>Rhodobacterales</taxon>
        <taxon>Paracoccaceae</taxon>
        <taxon>Paracoccus</taxon>
    </lineage>
</organism>
<dbReference type="AlphaFoldDB" id="A0A418T7T3"/>
<dbReference type="PANTHER" id="PTHR43401:SF2">
    <property type="entry name" value="L-THREONINE 3-DEHYDROGENASE"/>
    <property type="match status" value="1"/>
</dbReference>
<dbReference type="InterPro" id="IPR013149">
    <property type="entry name" value="ADH-like_C"/>
</dbReference>
<keyword evidence="6" id="KW-1185">Reference proteome</keyword>
<evidence type="ECO:0000259" key="4">
    <source>
        <dbReference type="SMART" id="SM00829"/>
    </source>
</evidence>
<reference evidence="6" key="1">
    <citation type="submission" date="2018-09" db="EMBL/GenBank/DDBJ databases">
        <title>Acidovorax cavernicola nov. sp. isolated from Gruta de las Maravillas (Aracena, Spain).</title>
        <authorList>
            <person name="Jurado V."/>
            <person name="Gutierrez-Patricio S."/>
            <person name="Gonzalez-Pimentel J.L."/>
            <person name="Miller A.Z."/>
            <person name="Laiz L."/>
            <person name="Saiz-Jimenez C."/>
        </authorList>
    </citation>
    <scope>NUCLEOTIDE SEQUENCE [LARGE SCALE GENOMIC DNA]</scope>
    <source>
        <strain evidence="6">1011MAR3C25</strain>
    </source>
</reference>
<dbReference type="PANTHER" id="PTHR43401">
    <property type="entry name" value="L-THREONINE 3-DEHYDROGENASE"/>
    <property type="match status" value="1"/>
</dbReference>
<dbReference type="CDD" id="cd08235">
    <property type="entry name" value="iditol_2_DH_like"/>
    <property type="match status" value="1"/>
</dbReference>
<evidence type="ECO:0000256" key="1">
    <source>
        <dbReference type="ARBA" id="ARBA00022723"/>
    </source>
</evidence>
<sequence>MIVKAALLTAPDALVLTELPVPALESGDVLIRVRAATICGTDIRIFRGRKTAGIRYPSVLGHEFAGEVVDAGGNPHLGAGDRVALCPAISCGRCHLCKTGRENLCKDGQAVGYEIDGAFAEFIRIPARAVAAGNIRKLPETTGFDEAALAEPLACVLNGQEKVGVTAGDVVLVLGAGPIGLLHVYLARLRGAAKIIVSDPNAHRRDAAMTGGADVTIDPRAEDVAARVAEETAGMGATVVICAIGVPALARQASDLVAHGGRISLFAGFSKGEMAEMDVNAIHYNEITVTGAFGLSRRDYDRAFDMIAGRGMDVRGLITHRYGLDSIVEAFKTAESGGAIKVAIIND</sequence>
<dbReference type="Pfam" id="PF00107">
    <property type="entry name" value="ADH_zinc_N"/>
    <property type="match status" value="1"/>
</dbReference>
<dbReference type="InterPro" id="IPR020843">
    <property type="entry name" value="ER"/>
</dbReference>
<accession>A0A418T7T3</accession>
<dbReference type="InterPro" id="IPR050129">
    <property type="entry name" value="Zn_alcohol_dh"/>
</dbReference>
<feature type="domain" description="Enoyl reductase (ER)" evidence="4">
    <location>
        <begin position="9"/>
        <end position="344"/>
    </location>
</feature>
<proteinExistence type="predicted"/>
<dbReference type="InterPro" id="IPR011032">
    <property type="entry name" value="GroES-like_sf"/>
</dbReference>
<evidence type="ECO:0000256" key="2">
    <source>
        <dbReference type="ARBA" id="ARBA00022833"/>
    </source>
</evidence>
<keyword evidence="2" id="KW-0862">Zinc</keyword>
<dbReference type="Pfam" id="PF08240">
    <property type="entry name" value="ADH_N"/>
    <property type="match status" value="1"/>
</dbReference>
<evidence type="ECO:0000313" key="6">
    <source>
        <dbReference type="Proteomes" id="UP000284202"/>
    </source>
</evidence>
<dbReference type="SUPFAM" id="SSF51735">
    <property type="entry name" value="NAD(P)-binding Rossmann-fold domains"/>
    <property type="match status" value="1"/>
</dbReference>
<dbReference type="InterPro" id="IPR036291">
    <property type="entry name" value="NAD(P)-bd_dom_sf"/>
</dbReference>
<dbReference type="OrthoDB" id="9809185at2"/>
<dbReference type="EMBL" id="QZCG01000001">
    <property type="protein sequence ID" value="RJE89275.1"/>
    <property type="molecule type" value="Genomic_DNA"/>
</dbReference>